<evidence type="ECO:0000256" key="5">
    <source>
        <dbReference type="ARBA" id="ARBA00023136"/>
    </source>
</evidence>
<evidence type="ECO:0000256" key="2">
    <source>
        <dbReference type="ARBA" id="ARBA00022475"/>
    </source>
</evidence>
<evidence type="ECO:0000256" key="4">
    <source>
        <dbReference type="ARBA" id="ARBA00022989"/>
    </source>
</evidence>
<name>A0A370D7X4_9GAMM</name>
<dbReference type="Pfam" id="PF01943">
    <property type="entry name" value="Polysacc_synt"/>
    <property type="match status" value="1"/>
</dbReference>
<feature type="transmembrane region" description="Helical" evidence="6">
    <location>
        <begin position="158"/>
        <end position="176"/>
    </location>
</feature>
<feature type="transmembrane region" description="Helical" evidence="6">
    <location>
        <begin position="45"/>
        <end position="64"/>
    </location>
</feature>
<proteinExistence type="predicted"/>
<accession>A0A370D7X4</accession>
<feature type="transmembrane region" description="Helical" evidence="6">
    <location>
        <begin position="182"/>
        <end position="203"/>
    </location>
</feature>
<feature type="transmembrane region" description="Helical" evidence="6">
    <location>
        <begin position="229"/>
        <end position="250"/>
    </location>
</feature>
<dbReference type="PANTHER" id="PTHR30250:SF11">
    <property type="entry name" value="O-ANTIGEN TRANSPORTER-RELATED"/>
    <property type="match status" value="1"/>
</dbReference>
<evidence type="ECO:0000256" key="1">
    <source>
        <dbReference type="ARBA" id="ARBA00004651"/>
    </source>
</evidence>
<feature type="transmembrane region" description="Helical" evidence="6">
    <location>
        <begin position="94"/>
        <end position="118"/>
    </location>
</feature>
<dbReference type="PANTHER" id="PTHR30250">
    <property type="entry name" value="PST FAMILY PREDICTED COLANIC ACID TRANSPORTER"/>
    <property type="match status" value="1"/>
</dbReference>
<dbReference type="AlphaFoldDB" id="A0A370D7X4"/>
<keyword evidence="2" id="KW-1003">Cell membrane</keyword>
<sequence>MANKHINEIIKGASSALVIKIVSAGVTFLFYLYLGRVLGAESAGIFFLGLTVLTIGSVIGRFGLENTVLRIVAKESYNNNWGLILSSHKKCMQIAFVFSLFTAMGVFFTSEALSVILFSSTEMVIHLEVISISIVPLALSVVNAQAIQGLKRIKESTIILNLSVPLIALIGAMILISKYSVLGVVIAYTVSIILTYFASLYLWKKIIPKDVCINKTYETKKILDSCIPLFWVSVMQMTINWLSFIVLGIYSTEADVGVLGMAIRVVTLMGFFLMAVNSITAPKIAEMYKSNNHSALENMCRSASTILLYITLPFGLIIFIFADTVLGLFGSEFLDHANVLQILVFGQFANIITGSVGILLIMSGNEKVMRNNLFITMLLCIVMNIVLIPEYGLVGAAISFSLSMAIQNIISLYKVKKIMNIYTLPFINPLKVIKGV</sequence>
<keyword evidence="8" id="KW-1185">Reference proteome</keyword>
<dbReference type="EMBL" id="QFXC01000013">
    <property type="protein sequence ID" value="RDH81031.1"/>
    <property type="molecule type" value="Genomic_DNA"/>
</dbReference>
<keyword evidence="4 6" id="KW-1133">Transmembrane helix</keyword>
<feature type="transmembrane region" description="Helical" evidence="6">
    <location>
        <begin position="342"/>
        <end position="361"/>
    </location>
</feature>
<evidence type="ECO:0000256" key="6">
    <source>
        <dbReference type="SAM" id="Phobius"/>
    </source>
</evidence>
<feature type="transmembrane region" description="Helical" evidence="6">
    <location>
        <begin position="262"/>
        <end position="285"/>
    </location>
</feature>
<dbReference type="InterPro" id="IPR002797">
    <property type="entry name" value="Polysacc_synth"/>
</dbReference>
<feature type="transmembrane region" description="Helical" evidence="6">
    <location>
        <begin position="124"/>
        <end position="146"/>
    </location>
</feature>
<comment type="caution">
    <text evidence="7">The sequence shown here is derived from an EMBL/GenBank/DDBJ whole genome shotgun (WGS) entry which is preliminary data.</text>
</comment>
<feature type="transmembrane region" description="Helical" evidence="6">
    <location>
        <begin position="394"/>
        <end position="413"/>
    </location>
</feature>
<keyword evidence="5 6" id="KW-0472">Membrane</keyword>
<evidence type="ECO:0000313" key="7">
    <source>
        <dbReference type="EMBL" id="RDH81031.1"/>
    </source>
</evidence>
<protein>
    <submittedName>
        <fullName evidence="7">Uncharacterized protein</fullName>
    </submittedName>
</protein>
<reference evidence="7 8" key="1">
    <citation type="journal article" date="2018" name="ISME J.">
        <title>Endosymbiont genomes yield clues of tubeworm success.</title>
        <authorList>
            <person name="Li Y."/>
            <person name="Liles M.R."/>
            <person name="Halanych K.M."/>
        </authorList>
    </citation>
    <scope>NUCLEOTIDE SEQUENCE [LARGE SCALE GENOMIC DNA]</scope>
    <source>
        <strain evidence="7">A1464</strain>
    </source>
</reference>
<keyword evidence="3 6" id="KW-0812">Transmembrane</keyword>
<gene>
    <name evidence="7" type="ORF">DIZ80_12985</name>
</gene>
<evidence type="ECO:0000256" key="3">
    <source>
        <dbReference type="ARBA" id="ARBA00022692"/>
    </source>
</evidence>
<dbReference type="GO" id="GO:0005886">
    <property type="term" value="C:plasma membrane"/>
    <property type="evidence" value="ECO:0007669"/>
    <property type="project" value="UniProtKB-SubCell"/>
</dbReference>
<organism evidence="7 8">
    <name type="scientific">endosymbiont of Galathealinum brachiosum</name>
    <dbReference type="NCBI Taxonomy" id="2200906"/>
    <lineage>
        <taxon>Bacteria</taxon>
        <taxon>Pseudomonadati</taxon>
        <taxon>Pseudomonadota</taxon>
        <taxon>Gammaproteobacteria</taxon>
        <taxon>sulfur-oxidizing symbionts</taxon>
    </lineage>
</organism>
<dbReference type="Proteomes" id="UP000254266">
    <property type="component" value="Unassembled WGS sequence"/>
</dbReference>
<dbReference type="CDD" id="cd13128">
    <property type="entry name" value="MATE_Wzx_like"/>
    <property type="match status" value="1"/>
</dbReference>
<feature type="transmembrane region" description="Helical" evidence="6">
    <location>
        <begin position="306"/>
        <end position="330"/>
    </location>
</feature>
<comment type="subcellular location">
    <subcellularLocation>
        <location evidence="1">Cell membrane</location>
        <topology evidence="1">Multi-pass membrane protein</topology>
    </subcellularLocation>
</comment>
<feature type="transmembrane region" description="Helical" evidence="6">
    <location>
        <begin position="373"/>
        <end position="388"/>
    </location>
</feature>
<evidence type="ECO:0000313" key="8">
    <source>
        <dbReference type="Proteomes" id="UP000254266"/>
    </source>
</evidence>
<dbReference type="InterPro" id="IPR050833">
    <property type="entry name" value="Poly_Biosynth_Transport"/>
</dbReference>
<feature type="transmembrane region" description="Helical" evidence="6">
    <location>
        <begin position="12"/>
        <end position="33"/>
    </location>
</feature>